<gene>
    <name evidence="3" type="ORF">KC19_6G112000</name>
</gene>
<proteinExistence type="predicted"/>
<dbReference type="InterPro" id="IPR005174">
    <property type="entry name" value="KIB1-4_b-propeller"/>
</dbReference>
<organism evidence="3 4">
    <name type="scientific">Ceratodon purpureus</name>
    <name type="common">Fire moss</name>
    <name type="synonym">Dicranum purpureum</name>
    <dbReference type="NCBI Taxonomy" id="3225"/>
    <lineage>
        <taxon>Eukaryota</taxon>
        <taxon>Viridiplantae</taxon>
        <taxon>Streptophyta</taxon>
        <taxon>Embryophyta</taxon>
        <taxon>Bryophyta</taxon>
        <taxon>Bryophytina</taxon>
        <taxon>Bryopsida</taxon>
        <taxon>Dicranidae</taxon>
        <taxon>Pseudoditrichales</taxon>
        <taxon>Ditrichaceae</taxon>
        <taxon>Ceratodon</taxon>
    </lineage>
</organism>
<dbReference type="Gene3D" id="1.20.1280.50">
    <property type="match status" value="1"/>
</dbReference>
<dbReference type="SUPFAM" id="SSF81383">
    <property type="entry name" value="F-box domain"/>
    <property type="match status" value="1"/>
</dbReference>
<dbReference type="SUPFAM" id="SSF117281">
    <property type="entry name" value="Kelch motif"/>
    <property type="match status" value="1"/>
</dbReference>
<evidence type="ECO:0000256" key="1">
    <source>
        <dbReference type="ARBA" id="ARBA00022737"/>
    </source>
</evidence>
<sequence length="386" mass="43865">MDIAVLIRGSKRMCAPTQADAENSTSPSIHPGPAFAMENPDMNGSLWSRLPEDLVERVLAWLPAASLLRLRTVCRKWSELIATKCFLEVCSQVATYEPYFVKISNCEHSRSLLSFDPSIHKWHNVPISYLPAEVGFPVSSAGGLICFINKLQAHMGDECGVLFVSNPLTKTWKELPRFLCKQRPVLVSMIMWKRPSHYKVIVAGVLSTEIFDSVQGVWRNTGCLPRGEEVSRNVAYCNGSLYCLTPRWYNCVLLAFSIQDEVWSKVKTGRLPGYCQFRNLVTCKGHIVIVGKSVRHQVLSVCVWLLEWKTMKWREAGRMPQRMSDHFLGRPSESFYCCSHGDLIFLTRDKCDMGLLFDLGQNMWRWVVGCPNLDGFSFEPRLDSQV</sequence>
<keyword evidence="1" id="KW-0677">Repeat</keyword>
<dbReference type="EMBL" id="CM026427">
    <property type="protein sequence ID" value="KAG0569728.1"/>
    <property type="molecule type" value="Genomic_DNA"/>
</dbReference>
<dbReference type="InterPro" id="IPR015915">
    <property type="entry name" value="Kelch-typ_b-propeller"/>
</dbReference>
<evidence type="ECO:0000313" key="4">
    <source>
        <dbReference type="Proteomes" id="UP000822688"/>
    </source>
</evidence>
<keyword evidence="4" id="KW-1185">Reference proteome</keyword>
<feature type="domain" description="F-box" evidence="2">
    <location>
        <begin position="44"/>
        <end position="89"/>
    </location>
</feature>
<dbReference type="PANTHER" id="PTHR31672">
    <property type="entry name" value="BNACNNG10540D PROTEIN"/>
    <property type="match status" value="1"/>
</dbReference>
<reference evidence="3 4" key="1">
    <citation type="submission" date="2020-06" db="EMBL/GenBank/DDBJ databases">
        <title>WGS assembly of Ceratodon purpureus strain R40.</title>
        <authorList>
            <person name="Carey S.B."/>
            <person name="Jenkins J."/>
            <person name="Shu S."/>
            <person name="Lovell J.T."/>
            <person name="Sreedasyam A."/>
            <person name="Maumus F."/>
            <person name="Tiley G.P."/>
            <person name="Fernandez-Pozo N."/>
            <person name="Barry K."/>
            <person name="Chen C."/>
            <person name="Wang M."/>
            <person name="Lipzen A."/>
            <person name="Daum C."/>
            <person name="Saski C.A."/>
            <person name="Payton A.C."/>
            <person name="Mcbreen J.C."/>
            <person name="Conrad R.E."/>
            <person name="Kollar L.M."/>
            <person name="Olsson S."/>
            <person name="Huttunen S."/>
            <person name="Landis J.B."/>
            <person name="Wickett N.J."/>
            <person name="Johnson M.G."/>
            <person name="Rensing S.A."/>
            <person name="Grimwood J."/>
            <person name="Schmutz J."/>
            <person name="Mcdaniel S.F."/>
        </authorList>
    </citation>
    <scope>NUCLEOTIDE SEQUENCE [LARGE SCALE GENOMIC DNA]</scope>
    <source>
        <strain evidence="3 4">R40</strain>
    </source>
</reference>
<evidence type="ECO:0000259" key="2">
    <source>
        <dbReference type="PROSITE" id="PS50181"/>
    </source>
</evidence>
<dbReference type="InterPro" id="IPR050796">
    <property type="entry name" value="SCF_F-box_component"/>
</dbReference>
<dbReference type="Gene3D" id="2.120.10.80">
    <property type="entry name" value="Kelch-type beta propeller"/>
    <property type="match status" value="1"/>
</dbReference>
<accession>A0A8T0HGR8</accession>
<dbReference type="Pfam" id="PF03478">
    <property type="entry name" value="Beta-prop_KIB1-4"/>
    <property type="match status" value="1"/>
</dbReference>
<dbReference type="SMART" id="SM00256">
    <property type="entry name" value="FBOX"/>
    <property type="match status" value="1"/>
</dbReference>
<dbReference type="Pfam" id="PF00646">
    <property type="entry name" value="F-box"/>
    <property type="match status" value="1"/>
</dbReference>
<comment type="caution">
    <text evidence="3">The sequence shown here is derived from an EMBL/GenBank/DDBJ whole genome shotgun (WGS) entry which is preliminary data.</text>
</comment>
<dbReference type="AlphaFoldDB" id="A0A8T0HGR8"/>
<name>A0A8T0HGR8_CERPU</name>
<dbReference type="PANTHER" id="PTHR31672:SF2">
    <property type="entry name" value="F-BOX DOMAIN-CONTAINING PROTEIN"/>
    <property type="match status" value="1"/>
</dbReference>
<dbReference type="InterPro" id="IPR036047">
    <property type="entry name" value="F-box-like_dom_sf"/>
</dbReference>
<protein>
    <recommendedName>
        <fullName evidence="2">F-box domain-containing protein</fullName>
    </recommendedName>
</protein>
<dbReference type="FunFam" id="1.20.1280.50:FF:000008">
    <property type="entry name" value="F-box only protein 6"/>
    <property type="match status" value="1"/>
</dbReference>
<dbReference type="Proteomes" id="UP000822688">
    <property type="component" value="Chromosome 6"/>
</dbReference>
<dbReference type="InterPro" id="IPR001810">
    <property type="entry name" value="F-box_dom"/>
</dbReference>
<dbReference type="CDD" id="cd22157">
    <property type="entry name" value="F-box_AtFBW1-like"/>
    <property type="match status" value="1"/>
</dbReference>
<evidence type="ECO:0000313" key="3">
    <source>
        <dbReference type="EMBL" id="KAG0569728.1"/>
    </source>
</evidence>
<dbReference type="PROSITE" id="PS50181">
    <property type="entry name" value="FBOX"/>
    <property type="match status" value="1"/>
</dbReference>